<evidence type="ECO:0000259" key="3">
    <source>
        <dbReference type="PROSITE" id="PS51782"/>
    </source>
</evidence>
<dbReference type="Proteomes" id="UP001225646">
    <property type="component" value="Unassembled WGS sequence"/>
</dbReference>
<evidence type="ECO:0000259" key="2">
    <source>
        <dbReference type="PROSITE" id="PS51109"/>
    </source>
</evidence>
<dbReference type="InterPro" id="IPR011098">
    <property type="entry name" value="G5_dom"/>
</dbReference>
<dbReference type="InterPro" id="IPR036779">
    <property type="entry name" value="LysM_dom_sf"/>
</dbReference>
<dbReference type="GO" id="GO:0016787">
    <property type="term" value="F:hydrolase activity"/>
    <property type="evidence" value="ECO:0007669"/>
    <property type="project" value="UniProtKB-KW"/>
</dbReference>
<accession>A0ABT9VR05</accession>
<keyword evidence="4" id="KW-0378">Hydrolase</keyword>
<dbReference type="InterPro" id="IPR011055">
    <property type="entry name" value="Dup_hybrid_motif"/>
</dbReference>
<dbReference type="CDD" id="cd12797">
    <property type="entry name" value="M23_peptidase"/>
    <property type="match status" value="1"/>
</dbReference>
<dbReference type="Pfam" id="PF07501">
    <property type="entry name" value="G5"/>
    <property type="match status" value="1"/>
</dbReference>
<dbReference type="PANTHER" id="PTHR21666">
    <property type="entry name" value="PEPTIDASE-RELATED"/>
    <property type="match status" value="1"/>
</dbReference>
<protein>
    <submittedName>
        <fullName evidence="4">Murein DD-endopeptidase MepM/ murein hydrolase activator NlpD</fullName>
    </submittedName>
</protein>
<dbReference type="Gene3D" id="3.10.350.10">
    <property type="entry name" value="LysM domain"/>
    <property type="match status" value="1"/>
</dbReference>
<feature type="domain" description="G5" evidence="2">
    <location>
        <begin position="270"/>
        <end position="351"/>
    </location>
</feature>
<dbReference type="Pfam" id="PF01476">
    <property type="entry name" value="LysM"/>
    <property type="match status" value="1"/>
</dbReference>
<organism evidence="4 5">
    <name type="scientific">Aeribacillus alveayuensis</name>
    <dbReference type="NCBI Taxonomy" id="279215"/>
    <lineage>
        <taxon>Bacteria</taxon>
        <taxon>Bacillati</taxon>
        <taxon>Bacillota</taxon>
        <taxon>Bacilli</taxon>
        <taxon>Bacillales</taxon>
        <taxon>Bacillaceae</taxon>
        <taxon>Aeribacillus</taxon>
    </lineage>
</organism>
<keyword evidence="5" id="KW-1185">Reference proteome</keyword>
<dbReference type="SMART" id="SM00257">
    <property type="entry name" value="LysM"/>
    <property type="match status" value="1"/>
</dbReference>
<evidence type="ECO:0000313" key="5">
    <source>
        <dbReference type="Proteomes" id="UP001225646"/>
    </source>
</evidence>
<reference evidence="4 5" key="1">
    <citation type="submission" date="2023-07" db="EMBL/GenBank/DDBJ databases">
        <title>Genomic Encyclopedia of Type Strains, Phase IV (KMG-IV): sequencing the most valuable type-strain genomes for metagenomic binning, comparative biology and taxonomic classification.</title>
        <authorList>
            <person name="Goeker M."/>
        </authorList>
    </citation>
    <scope>NUCLEOTIDE SEQUENCE [LARGE SCALE GENOMIC DNA]</scope>
    <source>
        <strain evidence="4 5">DSM 19092</strain>
    </source>
</reference>
<dbReference type="Gene3D" id="2.20.230.10">
    <property type="entry name" value="Resuscitation-promoting factor rpfb"/>
    <property type="match status" value="1"/>
</dbReference>
<dbReference type="RefSeq" id="WP_419152430.1">
    <property type="nucleotide sequence ID" value="NZ_JAUSTR010000012.1"/>
</dbReference>
<proteinExistence type="predicted"/>
<dbReference type="SUPFAM" id="SSF51261">
    <property type="entry name" value="Duplicated hybrid motif"/>
    <property type="match status" value="1"/>
</dbReference>
<feature type="domain" description="LysM" evidence="3">
    <location>
        <begin position="219"/>
        <end position="264"/>
    </location>
</feature>
<dbReference type="PANTHER" id="PTHR21666:SF270">
    <property type="entry name" value="MUREIN HYDROLASE ACTIVATOR ENVC"/>
    <property type="match status" value="1"/>
</dbReference>
<sequence>MLWGKKESVENVRKRINGKKSLLGLSVAFLLMIGANRASAEQITTIYHIYLDGQYIGAVSDQDIIKEVSQEKIESEKDKYPELPLAVEDLVIVPEQTFRFAVNNEKVSEKLKQELQVVVDSTALVINGKAIANFKNKEEAEKALQLYKQKYVSKEDLAQIESRKNSEEPLPAIQKGESRILDVLLSKEVSFSEEKVSPTKIITPEEGMTLLEKGTLEEQKYTVQENDVLVNIAAKFDMKLKDLLAINPDLNVESVIRPGDQLNVQAPQPYFNVMVQEEFLKEEMIPFKTEIVEDENLPKGETRIKQEGQQGAKLHHYIVYKENGKQVKVETKSEEIIKEPTPKVVVKGTKIIPSRGTGNLAWPTVGGYVSSKMGSRWGKMHKGIDIARPSNLTIKAADNGKVVFAGYDGGYGNKIVINHNNGMKTVYAHLSSISVSVGQTVSKGQKIGVMGSTGNSTGVHLHFEVYENGSLRNPLDYY</sequence>
<dbReference type="Gene3D" id="2.70.70.10">
    <property type="entry name" value="Glucose Permease (Domain IIA)"/>
    <property type="match status" value="1"/>
</dbReference>
<dbReference type="InterPro" id="IPR016047">
    <property type="entry name" value="M23ase_b-sheet_dom"/>
</dbReference>
<comment type="caution">
    <text evidence="4">The sequence shown here is derived from an EMBL/GenBank/DDBJ whole genome shotgun (WGS) entry which is preliminary data.</text>
</comment>
<dbReference type="SUPFAM" id="SSF54106">
    <property type="entry name" value="LysM domain"/>
    <property type="match status" value="1"/>
</dbReference>
<dbReference type="PROSITE" id="PS51109">
    <property type="entry name" value="G5"/>
    <property type="match status" value="1"/>
</dbReference>
<dbReference type="CDD" id="cd00118">
    <property type="entry name" value="LysM"/>
    <property type="match status" value="1"/>
</dbReference>
<keyword evidence="1" id="KW-0732">Signal</keyword>
<dbReference type="SMART" id="SM01208">
    <property type="entry name" value="G5"/>
    <property type="match status" value="1"/>
</dbReference>
<dbReference type="PROSITE" id="PS51782">
    <property type="entry name" value="LYSM"/>
    <property type="match status" value="1"/>
</dbReference>
<dbReference type="EMBL" id="JAUSTR010000012">
    <property type="protein sequence ID" value="MDQ0163292.1"/>
    <property type="molecule type" value="Genomic_DNA"/>
</dbReference>
<dbReference type="InterPro" id="IPR018392">
    <property type="entry name" value="LysM"/>
</dbReference>
<evidence type="ECO:0000313" key="4">
    <source>
        <dbReference type="EMBL" id="MDQ0163292.1"/>
    </source>
</evidence>
<name>A0ABT9VR05_9BACI</name>
<evidence type="ECO:0000256" key="1">
    <source>
        <dbReference type="ARBA" id="ARBA00022729"/>
    </source>
</evidence>
<dbReference type="Pfam" id="PF01551">
    <property type="entry name" value="Peptidase_M23"/>
    <property type="match status" value="1"/>
</dbReference>
<gene>
    <name evidence="4" type="ORF">J2S06_002371</name>
</gene>
<dbReference type="InterPro" id="IPR050570">
    <property type="entry name" value="Cell_wall_metabolism_enzyme"/>
</dbReference>